<dbReference type="InterPro" id="IPR035892">
    <property type="entry name" value="C2_domain_sf"/>
</dbReference>
<dbReference type="Proteomes" id="UP000078559">
    <property type="component" value="Chromosome 1"/>
</dbReference>
<accession>A0A194VL45</accession>
<feature type="transmembrane region" description="Helical" evidence="7">
    <location>
        <begin position="807"/>
        <end position="827"/>
    </location>
</feature>
<feature type="repeat" description="TPR" evidence="5">
    <location>
        <begin position="448"/>
        <end position="481"/>
    </location>
</feature>
<evidence type="ECO:0000256" key="4">
    <source>
        <dbReference type="ARBA" id="ARBA00023186"/>
    </source>
</evidence>
<feature type="compositionally biased region" description="Acidic residues" evidence="6">
    <location>
        <begin position="1538"/>
        <end position="1566"/>
    </location>
</feature>
<keyword evidence="2" id="KW-0677">Repeat</keyword>
<gene>
    <name evidence="9" type="ORF">VM1G_00311</name>
</gene>
<dbReference type="SMART" id="SM00271">
    <property type="entry name" value="DnaJ"/>
    <property type="match status" value="2"/>
</dbReference>
<evidence type="ECO:0000259" key="8">
    <source>
        <dbReference type="PROSITE" id="PS50076"/>
    </source>
</evidence>
<evidence type="ECO:0000256" key="3">
    <source>
        <dbReference type="ARBA" id="ARBA00022803"/>
    </source>
</evidence>
<dbReference type="FunFam" id="1.10.287.110:FF:000055">
    <property type="entry name" value="DnaJ subfamily C member 7"/>
    <property type="match status" value="1"/>
</dbReference>
<dbReference type="SUPFAM" id="SSF48452">
    <property type="entry name" value="TPR-like"/>
    <property type="match status" value="2"/>
</dbReference>
<feature type="compositionally biased region" description="Acidic residues" evidence="6">
    <location>
        <begin position="1504"/>
        <end position="1515"/>
    </location>
</feature>
<feature type="compositionally biased region" description="Low complexity" evidence="6">
    <location>
        <begin position="36"/>
        <end position="45"/>
    </location>
</feature>
<dbReference type="PROSITE" id="PS50293">
    <property type="entry name" value="TPR_REGION"/>
    <property type="match status" value="1"/>
</dbReference>
<dbReference type="SMART" id="SM00973">
    <property type="entry name" value="Sec63"/>
    <property type="match status" value="1"/>
</dbReference>
<dbReference type="InterPro" id="IPR014756">
    <property type="entry name" value="Ig_E-set"/>
</dbReference>
<feature type="compositionally biased region" description="Basic and acidic residues" evidence="6">
    <location>
        <begin position="13"/>
        <end position="31"/>
    </location>
</feature>
<dbReference type="Pfam" id="PF02889">
    <property type="entry name" value="Sec63"/>
    <property type="match status" value="1"/>
</dbReference>
<sequence>MKFFGKKSTKKSSPPDDDHDHNHSLDRDADYNQHYSESSSPTKPSSVPPPPPPKSPPNLPTASSSPTKKSARPASPATPTTTSGEGRQRSSSNRHFTRASSDLGKSTSFRRKKVDTNTHPLNLPPEEIKRLSRLSTMSARESVDRMDVDPPSSTATPASPPQRQGTPPSAASASQQTGSQTPPAANGSSSPKKEDAPAPPPHKTDPNSPPPTPADEAEVFKNLGNKFFKERNYRRAIEEYSKAVEMQPTSATYMGNRAAAYMADGRYDSALEDCKRAVDLDPNNPKILLRLARIYTNLGQPEEAMVTFQRIRPPPSIKDMTQAKEMLQYIKSAHQGLQEGRGPSMVLHALDMAERLLGPGARKPRKWQLMRGEAYLQMGGINSLGEAQNVATNLLRNNSQDPEALVLRARGLYGQGENDKAIKVLQMAISCDPDFRDAIKWLKVVRNLNRMKEEGNAEYKARRWQAAIDKYSSALGVDPNNKTTNSKILQNRALCFQQLKKFDEAIADCDKALSLDPSYTKARKTKANALGSADKWEDAVREWKALQEADPTDASIQKELRKAEIELKKSQRKDFYKILGVSKDADDNQIKKAYRKLAIQYHPDKNPGNQEAENKFKDISEAYETLSDSQKRARYDAGDDLDMSDMFSAGAGAGGMGIDPEILFSMMGQQGGFGGGPSFGGGGFPGGNFNFGGAGGGGGGRTQYSDDSIHEGQDTGHDKASWWRVQAEASADARDKRLELLRQVGMVVLGAIVLLTPQMLAFLVVLAGAVYMCIPAAHFGFGNINFNCSFLFDKGDHTRCPLPTSSLLASCLVTAYTVSFLFPFYLLPYDFPFHPNPSLLFLDHQPASLRARSPHVQPPSIMSTDYTYDEDGSLFPFFAFTVSTIVTLPATYFLLKGSISDPSKLFPRIQTDYKPKHADLVDAQRSKDRKRSRRLGLTLFVLLGWAVMIYTAYLIHFVEAPAAQRVWNPYDILGISESATEKAIKSHYKKLSLKFHPDKVKLDPTKNETLEDLNDRYVEISKAYQALTDEDVRNNYIQYGHPDGRQSMSIGIALPKIMVSEGNGKYVVLVYFLLFGVMLPYYVGSWWYGTQRRSKEGVLVESANSLFKEYQSDTDVGGVITALSTGKEFSAVLKGDKADAGLSTIESRILALGENQQFAAGLSVKEKEKLEDLENGVRRKTLALLWAYLGRVELGDATLEKQKFEVAPIAESLVKSFTAIAIAYGNTGPILASFHASQRLIQALSPEASPLLQLPYFTPAIAKAIAGDSKIPTTVHKFMDQPDAQRRRLAVGKNLLSEEQYKTAIGVAKQLPYLRVAKAFFKVTGERFIIPSSLVTLVVKGRIIPPGSENVPEVNELDLIDVDPAEDDLDAILGRKQKTVKTADGKTVTVVGEDKPILPPLAFSPYFGREHSPRWHMFLSDSKQGKMAVPPFTFTQFDQPIFEEDGRTPTFNMVTLKAQFAAPPQAGHYTFVMNVVCDSYVGFDTKMEVTLVVEEASKAAAMAAEDEISEPDEDSLAGMMNAAKGGVPPPRKKKPADEESDEESGTEEEEEDTSDTNTDTEAEDEK</sequence>
<dbReference type="CDD" id="cd06257">
    <property type="entry name" value="DnaJ"/>
    <property type="match status" value="2"/>
</dbReference>
<dbReference type="SUPFAM" id="SSF158702">
    <property type="entry name" value="Sec63 N-terminal domain-like"/>
    <property type="match status" value="1"/>
</dbReference>
<feature type="domain" description="J" evidence="8">
    <location>
        <begin position="968"/>
        <end position="1040"/>
    </location>
</feature>
<dbReference type="PROSITE" id="PS00636">
    <property type="entry name" value="DNAJ_1"/>
    <property type="match status" value="2"/>
</dbReference>
<dbReference type="Gene3D" id="1.10.150.20">
    <property type="entry name" value="5' to 3' exonuclease, C-terminal subdomain"/>
    <property type="match status" value="1"/>
</dbReference>
<feature type="compositionally biased region" description="Basic and acidic residues" evidence="6">
    <location>
        <begin position="707"/>
        <end position="717"/>
    </location>
</feature>
<keyword evidence="3 5" id="KW-0802">TPR repeat</keyword>
<keyword evidence="4" id="KW-0143">Chaperone</keyword>
<feature type="compositionally biased region" description="Low complexity" evidence="6">
    <location>
        <begin position="164"/>
        <end position="183"/>
    </location>
</feature>
<keyword evidence="7" id="KW-0812">Transmembrane</keyword>
<evidence type="ECO:0000256" key="5">
    <source>
        <dbReference type="PROSITE-ProRule" id="PRU00339"/>
    </source>
</evidence>
<keyword evidence="7" id="KW-1133">Transmembrane helix</keyword>
<dbReference type="InterPro" id="IPR011990">
    <property type="entry name" value="TPR-like_helical_dom_sf"/>
</dbReference>
<feature type="repeat" description="TPR" evidence="5">
    <location>
        <begin position="486"/>
        <end position="519"/>
    </location>
</feature>
<feature type="region of interest" description="Disordered" evidence="6">
    <location>
        <begin position="1"/>
        <end position="217"/>
    </location>
</feature>
<feature type="region of interest" description="Disordered" evidence="6">
    <location>
        <begin position="1503"/>
        <end position="1566"/>
    </location>
</feature>
<feature type="transmembrane region" description="Helical" evidence="7">
    <location>
        <begin position="740"/>
        <end position="756"/>
    </location>
</feature>
<dbReference type="PANTHER" id="PTHR44200:SF1">
    <property type="entry name" value="DNAJ HOMOLOG SUBFAMILY C MEMBER 7"/>
    <property type="match status" value="1"/>
</dbReference>
<dbReference type="Pfam" id="PF00515">
    <property type="entry name" value="TPR_1"/>
    <property type="match status" value="1"/>
</dbReference>
<evidence type="ECO:0000256" key="2">
    <source>
        <dbReference type="ARBA" id="ARBA00022737"/>
    </source>
</evidence>
<comment type="subcellular location">
    <subcellularLocation>
        <location evidence="1">Endoplasmic reticulum membrane</location>
        <topology evidence="1">Multi-pass membrane protein</topology>
    </subcellularLocation>
</comment>
<dbReference type="InterPro" id="IPR019734">
    <property type="entry name" value="TPR_rpt"/>
</dbReference>
<dbReference type="PROSITE" id="PS50005">
    <property type="entry name" value="TPR"/>
    <property type="match status" value="4"/>
</dbReference>
<dbReference type="PRINTS" id="PR00625">
    <property type="entry name" value="JDOMAIN"/>
</dbReference>
<feature type="compositionally biased region" description="Polar residues" evidence="6">
    <location>
        <begin position="89"/>
        <end position="107"/>
    </location>
</feature>
<dbReference type="InterPro" id="IPR052758">
    <property type="entry name" value="SRC_co-chaperone"/>
</dbReference>
<dbReference type="Gene3D" id="1.10.3380.10">
    <property type="entry name" value="Sec63 N-terminal domain-like domain"/>
    <property type="match status" value="1"/>
</dbReference>
<feature type="region of interest" description="Disordered" evidence="6">
    <location>
        <begin position="695"/>
        <end position="717"/>
    </location>
</feature>
<feature type="repeat" description="TPR" evidence="5">
    <location>
        <begin position="251"/>
        <end position="284"/>
    </location>
</feature>
<feature type="repeat" description="TPR" evidence="5">
    <location>
        <begin position="217"/>
        <end position="250"/>
    </location>
</feature>
<evidence type="ECO:0000256" key="1">
    <source>
        <dbReference type="ARBA" id="ARBA00004477"/>
    </source>
</evidence>
<evidence type="ECO:0000313" key="9">
    <source>
        <dbReference type="EMBL" id="KUI64881.1"/>
    </source>
</evidence>
<dbReference type="Gene3D" id="1.25.40.10">
    <property type="entry name" value="Tetratricopeptide repeat domain"/>
    <property type="match status" value="1"/>
</dbReference>
<feature type="compositionally biased region" description="Pro residues" evidence="6">
    <location>
        <begin position="197"/>
        <end position="213"/>
    </location>
</feature>
<dbReference type="FunFam" id="1.10.287.110:FF:000039">
    <property type="entry name" value="Protein translocation complex component (Npl1)"/>
    <property type="match status" value="1"/>
</dbReference>
<dbReference type="PANTHER" id="PTHR44200">
    <property type="entry name" value="DNAJ HOMOLOG SUBFAMILY C MEMBER 7"/>
    <property type="match status" value="1"/>
</dbReference>
<keyword evidence="7" id="KW-0472">Membrane</keyword>
<dbReference type="SUPFAM" id="SSF46565">
    <property type="entry name" value="Chaperone J-domain"/>
    <property type="match status" value="2"/>
</dbReference>
<dbReference type="SUPFAM" id="SSF81296">
    <property type="entry name" value="E set domains"/>
    <property type="match status" value="1"/>
</dbReference>
<dbReference type="FunFam" id="1.25.40.10:FF:000097">
    <property type="entry name" value="DnaJ homolog subfamily C member 7 homolog"/>
    <property type="match status" value="1"/>
</dbReference>
<feature type="compositionally biased region" description="Pro residues" evidence="6">
    <location>
        <begin position="46"/>
        <end position="59"/>
    </location>
</feature>
<dbReference type="SMART" id="SM00028">
    <property type="entry name" value="TPR"/>
    <property type="match status" value="7"/>
</dbReference>
<dbReference type="InterPro" id="IPR004179">
    <property type="entry name" value="Sec63-dom"/>
</dbReference>
<evidence type="ECO:0000256" key="6">
    <source>
        <dbReference type="SAM" id="MobiDB-lite"/>
    </source>
</evidence>
<feature type="domain" description="J" evidence="8">
    <location>
        <begin position="574"/>
        <end position="639"/>
    </location>
</feature>
<dbReference type="EMBL" id="CM003098">
    <property type="protein sequence ID" value="KUI64881.1"/>
    <property type="molecule type" value="Genomic_DNA"/>
</dbReference>
<evidence type="ECO:0000256" key="7">
    <source>
        <dbReference type="SAM" id="Phobius"/>
    </source>
</evidence>
<name>A0A194VL45_CYTMA</name>
<feature type="transmembrane region" description="Helical" evidence="7">
    <location>
        <begin position="874"/>
        <end position="895"/>
    </location>
</feature>
<feature type="compositionally biased region" description="Basic residues" evidence="6">
    <location>
        <begin position="1"/>
        <end position="10"/>
    </location>
</feature>
<dbReference type="Pfam" id="PF13432">
    <property type="entry name" value="TPR_16"/>
    <property type="match status" value="1"/>
</dbReference>
<feature type="compositionally biased region" description="Low complexity" evidence="6">
    <location>
        <begin position="72"/>
        <end position="83"/>
    </location>
</feature>
<dbReference type="Gene3D" id="2.60.40.150">
    <property type="entry name" value="C2 domain"/>
    <property type="match status" value="1"/>
</dbReference>
<dbReference type="InterPro" id="IPR036869">
    <property type="entry name" value="J_dom_sf"/>
</dbReference>
<feature type="transmembrane region" description="Helical" evidence="7">
    <location>
        <begin position="935"/>
        <end position="955"/>
    </location>
</feature>
<dbReference type="Gene3D" id="1.10.287.110">
    <property type="entry name" value="DnaJ domain"/>
    <property type="match status" value="2"/>
</dbReference>
<dbReference type="PROSITE" id="PS50076">
    <property type="entry name" value="DNAJ_2"/>
    <property type="match status" value="2"/>
</dbReference>
<reference evidence="9" key="1">
    <citation type="submission" date="2014-12" db="EMBL/GenBank/DDBJ databases">
        <title>Genome Sequence of Valsa Canker Pathogens Uncovers a Specific Adaption of Colonization on Woody Bark.</title>
        <authorList>
            <person name="Yin Z."/>
            <person name="Liu H."/>
            <person name="Gao X."/>
            <person name="Li Z."/>
            <person name="Song N."/>
            <person name="Ke X."/>
            <person name="Dai Q."/>
            <person name="Wu Y."/>
            <person name="Sun Y."/>
            <person name="Xu J.-R."/>
            <person name="Kang Z.K."/>
            <person name="Wang L."/>
            <person name="Huang L."/>
        </authorList>
    </citation>
    <scope>NUCLEOTIDE SEQUENCE [LARGE SCALE GENOMIC DNA]</scope>
    <source>
        <strain evidence="9">03-8</strain>
    </source>
</reference>
<dbReference type="Pfam" id="PF14559">
    <property type="entry name" value="TPR_19"/>
    <property type="match status" value="1"/>
</dbReference>
<dbReference type="GO" id="GO:0005789">
    <property type="term" value="C:endoplasmic reticulum membrane"/>
    <property type="evidence" value="ECO:0007669"/>
    <property type="project" value="UniProtKB-SubCell"/>
</dbReference>
<dbReference type="Pfam" id="PF00226">
    <property type="entry name" value="DnaJ"/>
    <property type="match status" value="2"/>
</dbReference>
<feature type="transmembrane region" description="Helical" evidence="7">
    <location>
        <begin position="1066"/>
        <end position="1088"/>
    </location>
</feature>
<dbReference type="InterPro" id="IPR001623">
    <property type="entry name" value="DnaJ_domain"/>
</dbReference>
<dbReference type="OrthoDB" id="1734229at2759"/>
<protein>
    <recommendedName>
        <fullName evidence="8">J domain-containing protein</fullName>
    </recommendedName>
</protein>
<proteinExistence type="predicted"/>
<dbReference type="InterPro" id="IPR018253">
    <property type="entry name" value="DnaJ_domain_CS"/>
</dbReference>
<keyword evidence="10" id="KW-1185">Reference proteome</keyword>
<organism evidence="9 10">
    <name type="scientific">Cytospora mali</name>
    <name type="common">Apple Valsa canker fungus</name>
    <name type="synonym">Valsa mali</name>
    <dbReference type="NCBI Taxonomy" id="578113"/>
    <lineage>
        <taxon>Eukaryota</taxon>
        <taxon>Fungi</taxon>
        <taxon>Dikarya</taxon>
        <taxon>Ascomycota</taxon>
        <taxon>Pezizomycotina</taxon>
        <taxon>Sordariomycetes</taxon>
        <taxon>Sordariomycetidae</taxon>
        <taxon>Diaporthales</taxon>
        <taxon>Cytosporaceae</taxon>
        <taxon>Cytospora</taxon>
    </lineage>
</organism>
<dbReference type="SMR" id="A0A194VL45"/>
<evidence type="ECO:0000313" key="10">
    <source>
        <dbReference type="Proteomes" id="UP000078559"/>
    </source>
</evidence>